<accession>I3S6X4</accession>
<dbReference type="AlphaFoldDB" id="I3S6X4"/>
<comment type="subcellular location">
    <subcellularLocation>
        <location evidence="1">Membrane</location>
        <topology evidence="1">Multi-pass membrane protein</topology>
    </subcellularLocation>
</comment>
<evidence type="ECO:0000256" key="3">
    <source>
        <dbReference type="ARBA" id="ARBA00022989"/>
    </source>
</evidence>
<organism evidence="5">
    <name type="scientific">Lotus japonicus</name>
    <name type="common">Lotus corniculatus var. japonicus</name>
    <dbReference type="NCBI Taxonomy" id="34305"/>
    <lineage>
        <taxon>Eukaryota</taxon>
        <taxon>Viridiplantae</taxon>
        <taxon>Streptophyta</taxon>
        <taxon>Embryophyta</taxon>
        <taxon>Tracheophyta</taxon>
        <taxon>Spermatophyta</taxon>
        <taxon>Magnoliopsida</taxon>
        <taxon>eudicotyledons</taxon>
        <taxon>Gunneridae</taxon>
        <taxon>Pentapetalae</taxon>
        <taxon>rosids</taxon>
        <taxon>fabids</taxon>
        <taxon>Fabales</taxon>
        <taxon>Fabaceae</taxon>
        <taxon>Papilionoideae</taxon>
        <taxon>50 kb inversion clade</taxon>
        <taxon>NPAAA clade</taxon>
        <taxon>Hologalegina</taxon>
        <taxon>robinioid clade</taxon>
        <taxon>Loteae</taxon>
        <taxon>Lotus</taxon>
    </lineage>
</organism>
<evidence type="ECO:0008006" key="6">
    <source>
        <dbReference type="Google" id="ProtNLM"/>
    </source>
</evidence>
<dbReference type="EMBL" id="BT136221">
    <property type="protein sequence ID" value="AFK36016.1"/>
    <property type="molecule type" value="mRNA"/>
</dbReference>
<name>I3S6X4_LOTJA</name>
<keyword evidence="4" id="KW-0472">Membrane</keyword>
<evidence type="ECO:0000256" key="2">
    <source>
        <dbReference type="ARBA" id="ARBA00022692"/>
    </source>
</evidence>
<dbReference type="InterPro" id="IPR020966">
    <property type="entry name" value="ALMT"/>
</dbReference>
<dbReference type="GO" id="GO:0016020">
    <property type="term" value="C:membrane"/>
    <property type="evidence" value="ECO:0007669"/>
    <property type="project" value="UniProtKB-SubCell"/>
</dbReference>
<sequence>MAKSSAPNLYVRHAKNAAESLKSVLRANPWEGADPMEMVPAATVASLLIDIVICVENISEAVDELATLANFVPPRGIVQPITSSDDDDSAHVITVNE</sequence>
<dbReference type="Pfam" id="PF11744">
    <property type="entry name" value="ALMT"/>
    <property type="match status" value="1"/>
</dbReference>
<reference evidence="5" key="1">
    <citation type="submission" date="2012-05" db="EMBL/GenBank/DDBJ databases">
        <authorList>
            <person name="Krishnakumar V."/>
            <person name="Cheung F."/>
            <person name="Xiao Y."/>
            <person name="Chan A."/>
            <person name="Moskal W.A."/>
            <person name="Town C.D."/>
        </authorList>
    </citation>
    <scope>NUCLEOTIDE SEQUENCE</scope>
</reference>
<keyword evidence="2" id="KW-0812">Transmembrane</keyword>
<dbReference type="GO" id="GO:0015743">
    <property type="term" value="P:malate transport"/>
    <property type="evidence" value="ECO:0007669"/>
    <property type="project" value="InterPro"/>
</dbReference>
<evidence type="ECO:0000256" key="1">
    <source>
        <dbReference type="ARBA" id="ARBA00004141"/>
    </source>
</evidence>
<protein>
    <recommendedName>
        <fullName evidence="6">Aluminum-activated malate transporter</fullName>
    </recommendedName>
</protein>
<keyword evidence="3" id="KW-1133">Transmembrane helix</keyword>
<proteinExistence type="evidence at transcript level"/>
<evidence type="ECO:0000256" key="4">
    <source>
        <dbReference type="ARBA" id="ARBA00023136"/>
    </source>
</evidence>
<evidence type="ECO:0000313" key="5">
    <source>
        <dbReference type="EMBL" id="AFK36016.1"/>
    </source>
</evidence>